<dbReference type="AlphaFoldDB" id="A0A173XF80"/>
<evidence type="ECO:0000313" key="1">
    <source>
        <dbReference type="EMBL" id="CUP28297.1"/>
    </source>
</evidence>
<protein>
    <submittedName>
        <fullName evidence="1">Uncharacterized protein</fullName>
    </submittedName>
</protein>
<dbReference type="EMBL" id="CZAQ01000031">
    <property type="protein sequence ID" value="CUP28297.1"/>
    <property type="molecule type" value="Genomic_DNA"/>
</dbReference>
<accession>A0A173XF80</accession>
<sequence>MNDNPLIGFIVIVLAMLVGYAINVIHRRKK</sequence>
<name>A0A173XF80_9ACTN</name>
<dbReference type="PaxDb" id="74426-ERS852399_00570"/>
<dbReference type="STRING" id="74426.ERS852399_00570"/>
<reference evidence="1 2" key="1">
    <citation type="submission" date="2015-09" db="EMBL/GenBank/DDBJ databases">
        <authorList>
            <consortium name="Pathogen Informatics"/>
        </authorList>
    </citation>
    <scope>NUCLEOTIDE SEQUENCE [LARGE SCALE GENOMIC DNA]</scope>
    <source>
        <strain evidence="1 2">2789STDY5834902</strain>
    </source>
</reference>
<dbReference type="Proteomes" id="UP000095454">
    <property type="component" value="Unassembled WGS sequence"/>
</dbReference>
<gene>
    <name evidence="1" type="ORF">ERS852514_01592</name>
</gene>
<organism evidence="1 2">
    <name type="scientific">Collinsella aerofaciens</name>
    <dbReference type="NCBI Taxonomy" id="74426"/>
    <lineage>
        <taxon>Bacteria</taxon>
        <taxon>Bacillati</taxon>
        <taxon>Actinomycetota</taxon>
        <taxon>Coriobacteriia</taxon>
        <taxon>Coriobacteriales</taxon>
        <taxon>Coriobacteriaceae</taxon>
        <taxon>Collinsella</taxon>
    </lineage>
</organism>
<proteinExistence type="predicted"/>
<evidence type="ECO:0000313" key="2">
    <source>
        <dbReference type="Proteomes" id="UP000095454"/>
    </source>
</evidence>